<feature type="chain" id="PRO_5041336233" evidence="2">
    <location>
        <begin position="20"/>
        <end position="267"/>
    </location>
</feature>
<dbReference type="Gene3D" id="1.25.40.10">
    <property type="entry name" value="Tetratricopeptide repeat domain"/>
    <property type="match status" value="1"/>
</dbReference>
<keyword evidence="4" id="KW-1185">Reference proteome</keyword>
<dbReference type="KEGG" id="plei:Q9312_15260"/>
<evidence type="ECO:0000256" key="2">
    <source>
        <dbReference type="SAM" id="SignalP"/>
    </source>
</evidence>
<feature type="repeat" description="TPR" evidence="1">
    <location>
        <begin position="218"/>
        <end position="251"/>
    </location>
</feature>
<organism evidence="3 4">
    <name type="scientific">Pleionea litopenaei</name>
    <dbReference type="NCBI Taxonomy" id="3070815"/>
    <lineage>
        <taxon>Bacteria</taxon>
        <taxon>Pseudomonadati</taxon>
        <taxon>Pseudomonadota</taxon>
        <taxon>Gammaproteobacteria</taxon>
        <taxon>Oceanospirillales</taxon>
        <taxon>Pleioneaceae</taxon>
        <taxon>Pleionea</taxon>
    </lineage>
</organism>
<gene>
    <name evidence="3" type="ORF">Q9312_15260</name>
</gene>
<accession>A0AA51RS87</accession>
<proteinExistence type="predicted"/>
<reference evidence="3 4" key="1">
    <citation type="submission" date="2023-08" db="EMBL/GenBank/DDBJ databases">
        <title>Pleionea litopenaei sp. nov., isolated from stomach of juvenile Litopenaeus vannamei.</title>
        <authorList>
            <person name="Rho A.M."/>
            <person name="Hwang C.Y."/>
        </authorList>
    </citation>
    <scope>NUCLEOTIDE SEQUENCE [LARGE SCALE GENOMIC DNA]</scope>
    <source>
        <strain evidence="3 4">HL-JVS1</strain>
    </source>
</reference>
<evidence type="ECO:0000313" key="3">
    <source>
        <dbReference type="EMBL" id="WMS86578.1"/>
    </source>
</evidence>
<dbReference type="SMART" id="SM00028">
    <property type="entry name" value="TPR"/>
    <property type="match status" value="1"/>
</dbReference>
<evidence type="ECO:0000313" key="4">
    <source>
        <dbReference type="Proteomes" id="UP001239782"/>
    </source>
</evidence>
<dbReference type="AlphaFoldDB" id="A0AA51RS87"/>
<dbReference type="PROSITE" id="PS50293">
    <property type="entry name" value="TPR_REGION"/>
    <property type="match status" value="1"/>
</dbReference>
<dbReference type="PROSITE" id="PS50005">
    <property type="entry name" value="TPR"/>
    <property type="match status" value="1"/>
</dbReference>
<dbReference type="EMBL" id="CP133548">
    <property type="protein sequence ID" value="WMS86578.1"/>
    <property type="molecule type" value="Genomic_DNA"/>
</dbReference>
<protein>
    <submittedName>
        <fullName evidence="3">Tetratricopeptide repeat protein</fullName>
    </submittedName>
</protein>
<dbReference type="InterPro" id="IPR011990">
    <property type="entry name" value="TPR-like_helical_dom_sf"/>
</dbReference>
<feature type="signal peptide" evidence="2">
    <location>
        <begin position="1"/>
        <end position="19"/>
    </location>
</feature>
<dbReference type="SUPFAM" id="SSF48452">
    <property type="entry name" value="TPR-like"/>
    <property type="match status" value="1"/>
</dbReference>
<evidence type="ECO:0000256" key="1">
    <source>
        <dbReference type="PROSITE-ProRule" id="PRU00339"/>
    </source>
</evidence>
<dbReference type="Proteomes" id="UP001239782">
    <property type="component" value="Chromosome"/>
</dbReference>
<name>A0AA51RS87_9GAMM</name>
<sequence>MKKFITLLLMLAFSLSAFSISDNEFDKFISEIQDKNFDSIETYLKKNKGSKEPEYYILLLNYSYSKGESTEILIGSGEPKEGDFALKSQETGKTEGFLGERTTYDKELIISGIKRSQTALKDFPERLDIHLGIVTIAERIEEWELAGDQLVTILKTSKEIDNKWTWGRISSMQGNPKDFMIQSVLPRTSKFFRLNSDIGDKQLVKVSNALIQYYPESIYGYANMGTLFMAKKDYDKAESYYKKALAIDSNDEVILSNLEHLKKLRSQ</sequence>
<dbReference type="RefSeq" id="WP_309201723.1">
    <property type="nucleotide sequence ID" value="NZ_CP133548.1"/>
</dbReference>
<keyword evidence="1" id="KW-0802">TPR repeat</keyword>
<dbReference type="Pfam" id="PF00515">
    <property type="entry name" value="TPR_1"/>
    <property type="match status" value="1"/>
</dbReference>
<dbReference type="InterPro" id="IPR019734">
    <property type="entry name" value="TPR_rpt"/>
</dbReference>
<keyword evidence="2" id="KW-0732">Signal</keyword>